<gene>
    <name evidence="1" type="ORF">D6851_15915</name>
</gene>
<sequence>MFNGFLIVTDPLQSSQTYRALDKAISELPASLPYKFNSWFVRWPGDPFALQDYLRRFCRNGEDILVIRLDSFAGTAPDLEKELRAQGYL</sequence>
<dbReference type="EMBL" id="RAPF01000012">
    <property type="protein sequence ID" value="RKF17743.1"/>
    <property type="molecule type" value="Genomic_DNA"/>
</dbReference>
<proteinExistence type="predicted"/>
<keyword evidence="2" id="KW-1185">Reference proteome</keyword>
<reference evidence="1 2" key="1">
    <citation type="submission" date="2018-09" db="EMBL/GenBank/DDBJ databases">
        <title>Altererythrobacter spongiae sp. nov., isolated from a marine sponge.</title>
        <authorList>
            <person name="Zhuang L."/>
            <person name="Luo L."/>
        </authorList>
    </citation>
    <scope>NUCLEOTIDE SEQUENCE [LARGE SCALE GENOMIC DNA]</scope>
    <source>
        <strain evidence="1 2">HN-Y73</strain>
    </source>
</reference>
<accession>A0A420EAR3</accession>
<name>A0A420EAR3_9SPHN</name>
<dbReference type="AlphaFoldDB" id="A0A420EAR3"/>
<dbReference type="Proteomes" id="UP000284395">
    <property type="component" value="Unassembled WGS sequence"/>
</dbReference>
<comment type="caution">
    <text evidence="1">The sequence shown here is derived from an EMBL/GenBank/DDBJ whole genome shotgun (WGS) entry which is preliminary data.</text>
</comment>
<protein>
    <submittedName>
        <fullName evidence="1">Uncharacterized protein</fullName>
    </submittedName>
</protein>
<evidence type="ECO:0000313" key="1">
    <source>
        <dbReference type="EMBL" id="RKF17743.1"/>
    </source>
</evidence>
<organism evidence="1 2">
    <name type="scientific">Altericroceibacterium spongiae</name>
    <dbReference type="NCBI Taxonomy" id="2320269"/>
    <lineage>
        <taxon>Bacteria</taxon>
        <taxon>Pseudomonadati</taxon>
        <taxon>Pseudomonadota</taxon>
        <taxon>Alphaproteobacteria</taxon>
        <taxon>Sphingomonadales</taxon>
        <taxon>Erythrobacteraceae</taxon>
        <taxon>Altericroceibacterium</taxon>
    </lineage>
</organism>
<evidence type="ECO:0000313" key="2">
    <source>
        <dbReference type="Proteomes" id="UP000284395"/>
    </source>
</evidence>